<reference evidence="1" key="2">
    <citation type="submission" date="2020-11" db="EMBL/GenBank/DDBJ databases">
        <authorList>
            <person name="McCartney M.A."/>
            <person name="Auch B."/>
            <person name="Kono T."/>
            <person name="Mallez S."/>
            <person name="Becker A."/>
            <person name="Gohl D.M."/>
            <person name="Silverstein K.A.T."/>
            <person name="Koren S."/>
            <person name="Bechman K.B."/>
            <person name="Herman A."/>
            <person name="Abrahante J.E."/>
            <person name="Garbe J."/>
        </authorList>
    </citation>
    <scope>NUCLEOTIDE SEQUENCE</scope>
    <source>
        <strain evidence="1">Duluth1</strain>
        <tissue evidence="1">Whole animal</tissue>
    </source>
</reference>
<keyword evidence="2" id="KW-1185">Reference proteome</keyword>
<accession>A0A9D4EDN7</accession>
<comment type="caution">
    <text evidence="1">The sequence shown here is derived from an EMBL/GenBank/DDBJ whole genome shotgun (WGS) entry which is preliminary data.</text>
</comment>
<evidence type="ECO:0000313" key="2">
    <source>
        <dbReference type="Proteomes" id="UP000828390"/>
    </source>
</evidence>
<proteinExistence type="predicted"/>
<organism evidence="1 2">
    <name type="scientific">Dreissena polymorpha</name>
    <name type="common">Zebra mussel</name>
    <name type="synonym">Mytilus polymorpha</name>
    <dbReference type="NCBI Taxonomy" id="45954"/>
    <lineage>
        <taxon>Eukaryota</taxon>
        <taxon>Metazoa</taxon>
        <taxon>Spiralia</taxon>
        <taxon>Lophotrochozoa</taxon>
        <taxon>Mollusca</taxon>
        <taxon>Bivalvia</taxon>
        <taxon>Autobranchia</taxon>
        <taxon>Heteroconchia</taxon>
        <taxon>Euheterodonta</taxon>
        <taxon>Imparidentia</taxon>
        <taxon>Neoheterodontei</taxon>
        <taxon>Myida</taxon>
        <taxon>Dreissenoidea</taxon>
        <taxon>Dreissenidae</taxon>
        <taxon>Dreissena</taxon>
    </lineage>
</organism>
<protein>
    <submittedName>
        <fullName evidence="1">Uncharacterized protein</fullName>
    </submittedName>
</protein>
<sequence length="147" mass="16362">MEAATVQDNRTALRRVYRVETAMLMAVGQSGAVGVYVMFRVEPDTTSGTDYVKIRRQKTLASTVKDLKTKWANASTSLVQLTVGSVPGWRGVRVFLPLETDLRRAHVSVTTHNHCMEAETVREITHNSSSVVTATVQIKSLVRSMRR</sequence>
<name>A0A9D4EDN7_DREPO</name>
<gene>
    <name evidence="1" type="ORF">DPMN_179251</name>
</gene>
<dbReference type="EMBL" id="JAIWYP010000009">
    <property type="protein sequence ID" value="KAH3777803.1"/>
    <property type="molecule type" value="Genomic_DNA"/>
</dbReference>
<dbReference type="AlphaFoldDB" id="A0A9D4EDN7"/>
<evidence type="ECO:0000313" key="1">
    <source>
        <dbReference type="EMBL" id="KAH3777803.1"/>
    </source>
</evidence>
<dbReference type="Proteomes" id="UP000828390">
    <property type="component" value="Unassembled WGS sequence"/>
</dbReference>
<reference evidence="1" key="1">
    <citation type="journal article" date="2019" name="bioRxiv">
        <title>The Genome of the Zebra Mussel, Dreissena polymorpha: A Resource for Invasive Species Research.</title>
        <authorList>
            <person name="McCartney M.A."/>
            <person name="Auch B."/>
            <person name="Kono T."/>
            <person name="Mallez S."/>
            <person name="Zhang Y."/>
            <person name="Obille A."/>
            <person name="Becker A."/>
            <person name="Abrahante J.E."/>
            <person name="Garbe J."/>
            <person name="Badalamenti J.P."/>
            <person name="Herman A."/>
            <person name="Mangelson H."/>
            <person name="Liachko I."/>
            <person name="Sullivan S."/>
            <person name="Sone E.D."/>
            <person name="Koren S."/>
            <person name="Silverstein K.A.T."/>
            <person name="Beckman K.B."/>
            <person name="Gohl D.M."/>
        </authorList>
    </citation>
    <scope>NUCLEOTIDE SEQUENCE</scope>
    <source>
        <strain evidence="1">Duluth1</strain>
        <tissue evidence="1">Whole animal</tissue>
    </source>
</reference>